<dbReference type="NCBIfam" id="TIGR01893">
    <property type="entry name" value="aa-his-dipept"/>
    <property type="match status" value="1"/>
</dbReference>
<comment type="caution">
    <text evidence="19">The sequence shown here is derived from an EMBL/GenBank/DDBJ whole genome shotgun (WGS) entry which is preliminary data.</text>
</comment>
<evidence type="ECO:0000256" key="14">
    <source>
        <dbReference type="ARBA" id="ARBA00075285"/>
    </source>
</evidence>
<dbReference type="Pfam" id="PF01546">
    <property type="entry name" value="Peptidase_M20"/>
    <property type="match status" value="1"/>
</dbReference>
<reference evidence="19 20" key="1">
    <citation type="journal article" date="2016" name="Nat. Commun.">
        <title>Thousands of microbial genomes shed light on interconnected biogeochemical processes in an aquifer system.</title>
        <authorList>
            <person name="Anantharaman K."/>
            <person name="Brown C.T."/>
            <person name="Hug L.A."/>
            <person name="Sharon I."/>
            <person name="Castelle C.J."/>
            <person name="Probst A.J."/>
            <person name="Thomas B.C."/>
            <person name="Singh A."/>
            <person name="Wilkins M.J."/>
            <person name="Karaoz U."/>
            <person name="Brodie E.L."/>
            <person name="Williams K.H."/>
            <person name="Hubbard S.S."/>
            <person name="Banfield J.F."/>
        </authorList>
    </citation>
    <scope>NUCLEOTIDE SEQUENCE [LARGE SCALE GENOMIC DNA]</scope>
</reference>
<evidence type="ECO:0000256" key="16">
    <source>
        <dbReference type="ARBA" id="ARBA00077688"/>
    </source>
</evidence>
<sequence length="483" mass="51780">MSVFQGLKPEKVWKQFEAICNIPHPSGHEQEVAQYVVNEAKRLGLAVKRDDVGNVCVTKPAAKGHESAQTVILQGHLDMVGVAAPGVKHDFTKDPIKCKIDGKLVKAEGTTLGADNGIGGAIMLALMEEDFKHGEIEFLFTVNEEAGMDGAHGLNASFVKGRRLINLDTEEWGEFYISCAGGGDSVITLPVTRERQKIGFTAVHVKISGLKGGHSGVDINLGRGSGNRIIGRLLAAAYDINTFHIVRISGGNKRNSIADGAEAEIFIPVNNVDSVVKSLNSTAEIVKRELATTDPGMKLSIETKDKPSDNPISEKDSKKIIDLLVALPHGVLAMSPEVPGLVETSTNIGVVGIEKDTVKISLLTRSAVTSALDALKLQIRTIAHFVGAKIEEPKGYPGWKPNINSELLKISKEVFKKMNGKDPAIKAIHAGLECGLFGEKLPGVDMLSIGPEMHNVHSPAEELDIASIPKTYDLIKEILKALG</sequence>
<dbReference type="Gene3D" id="3.40.630.10">
    <property type="entry name" value="Zn peptidases"/>
    <property type="match status" value="2"/>
</dbReference>
<dbReference type="PRINTS" id="PR00934">
    <property type="entry name" value="XHISDIPTASE"/>
</dbReference>
<keyword evidence="7" id="KW-0482">Metalloprotease</keyword>
<evidence type="ECO:0000256" key="13">
    <source>
        <dbReference type="ARBA" id="ARBA00071271"/>
    </source>
</evidence>
<evidence type="ECO:0000256" key="3">
    <source>
        <dbReference type="ARBA" id="ARBA00022670"/>
    </source>
</evidence>
<dbReference type="PANTHER" id="PTHR43501:SF1">
    <property type="entry name" value="CYTOSOL NON-SPECIFIC DIPEPTIDASE"/>
    <property type="match status" value="1"/>
</dbReference>
<gene>
    <name evidence="19" type="ORF">A2161_21460</name>
</gene>
<dbReference type="Proteomes" id="UP000179266">
    <property type="component" value="Unassembled WGS sequence"/>
</dbReference>
<dbReference type="CDD" id="cd03890">
    <property type="entry name" value="M20_pepD"/>
    <property type="match status" value="1"/>
</dbReference>
<keyword evidence="4" id="KW-0479">Metal-binding</keyword>
<evidence type="ECO:0000256" key="4">
    <source>
        <dbReference type="ARBA" id="ARBA00022723"/>
    </source>
</evidence>
<evidence type="ECO:0000256" key="6">
    <source>
        <dbReference type="ARBA" id="ARBA00022833"/>
    </source>
</evidence>
<dbReference type="InterPro" id="IPR011650">
    <property type="entry name" value="Peptidase_M20_dimer"/>
</dbReference>
<evidence type="ECO:0000256" key="7">
    <source>
        <dbReference type="ARBA" id="ARBA00023049"/>
    </source>
</evidence>
<comment type="cofactor">
    <cofactor evidence="1">
        <name>Co(2+)</name>
        <dbReference type="ChEBI" id="CHEBI:48828"/>
    </cofactor>
</comment>
<dbReference type="AlphaFoldDB" id="A0A1F7RRP2"/>
<dbReference type="SUPFAM" id="SSF53187">
    <property type="entry name" value="Zn-dependent exopeptidases"/>
    <property type="match status" value="1"/>
</dbReference>
<dbReference type="InterPro" id="IPR001160">
    <property type="entry name" value="Peptidase_M20C"/>
</dbReference>
<organism evidence="19 20">
    <name type="scientific">Candidatus Schekmanbacteria bacterium RBG_13_48_7</name>
    <dbReference type="NCBI Taxonomy" id="1817878"/>
    <lineage>
        <taxon>Bacteria</taxon>
        <taxon>Candidatus Schekmaniibacteriota</taxon>
    </lineage>
</organism>
<accession>A0A1F7RRP2</accession>
<evidence type="ECO:0000256" key="9">
    <source>
        <dbReference type="ARBA" id="ARBA00036421"/>
    </source>
</evidence>
<dbReference type="EC" id="3.4.13.18" evidence="10"/>
<evidence type="ECO:0000256" key="17">
    <source>
        <dbReference type="ARBA" id="ARBA00078074"/>
    </source>
</evidence>
<dbReference type="PANTHER" id="PTHR43501">
    <property type="entry name" value="CYTOSOL NON-SPECIFIC DIPEPTIDASE"/>
    <property type="match status" value="1"/>
</dbReference>
<evidence type="ECO:0000256" key="12">
    <source>
        <dbReference type="ARBA" id="ARBA00061423"/>
    </source>
</evidence>
<dbReference type="EMBL" id="MGDD01000264">
    <property type="protein sequence ID" value="OGL43567.1"/>
    <property type="molecule type" value="Genomic_DNA"/>
</dbReference>
<dbReference type="GO" id="GO:0005829">
    <property type="term" value="C:cytosol"/>
    <property type="evidence" value="ECO:0007669"/>
    <property type="project" value="TreeGrafter"/>
</dbReference>
<dbReference type="PIRSF" id="PIRSF016599">
    <property type="entry name" value="Xaa-His_dipept"/>
    <property type="match status" value="1"/>
</dbReference>
<dbReference type="FunFam" id="3.40.630.10:FF:000015">
    <property type="entry name" value="Aminoacyl-histidine dipeptidase PepD"/>
    <property type="match status" value="1"/>
</dbReference>
<evidence type="ECO:0000256" key="10">
    <source>
        <dbReference type="ARBA" id="ARBA00038976"/>
    </source>
</evidence>
<dbReference type="GO" id="GO:0046872">
    <property type="term" value="F:metal ion binding"/>
    <property type="evidence" value="ECO:0007669"/>
    <property type="project" value="UniProtKB-KW"/>
</dbReference>
<dbReference type="InterPro" id="IPR002933">
    <property type="entry name" value="Peptidase_M20"/>
</dbReference>
<dbReference type="FunFam" id="3.40.630.10:FF:000018">
    <property type="entry name" value="Aminoacyl-histidine dipeptidase PepD"/>
    <property type="match status" value="1"/>
</dbReference>
<feature type="domain" description="Peptidase M20 dimerisation" evidence="18">
    <location>
        <begin position="208"/>
        <end position="291"/>
    </location>
</feature>
<name>A0A1F7RRP2_9BACT</name>
<evidence type="ECO:0000256" key="8">
    <source>
        <dbReference type="ARBA" id="ARBA00023285"/>
    </source>
</evidence>
<evidence type="ECO:0000313" key="19">
    <source>
        <dbReference type="EMBL" id="OGL43567.1"/>
    </source>
</evidence>
<evidence type="ECO:0000259" key="18">
    <source>
        <dbReference type="Pfam" id="PF07687"/>
    </source>
</evidence>
<proteinExistence type="inferred from homology"/>
<evidence type="ECO:0000256" key="5">
    <source>
        <dbReference type="ARBA" id="ARBA00022801"/>
    </source>
</evidence>
<keyword evidence="6" id="KW-0862">Zinc</keyword>
<dbReference type="GO" id="GO:0070573">
    <property type="term" value="F:metallodipeptidase activity"/>
    <property type="evidence" value="ECO:0007669"/>
    <property type="project" value="TreeGrafter"/>
</dbReference>
<comment type="cofactor">
    <cofactor evidence="2">
        <name>Zn(2+)</name>
        <dbReference type="ChEBI" id="CHEBI:29105"/>
    </cofactor>
</comment>
<comment type="catalytic activity">
    <reaction evidence="9">
        <text>Hydrolysis of dipeptides, preferentially hydrophobic dipeptides including prolyl amino acids.</text>
        <dbReference type="EC" id="3.4.13.18"/>
    </reaction>
</comment>
<evidence type="ECO:0000256" key="11">
    <source>
        <dbReference type="ARBA" id="ARBA00044252"/>
    </source>
</evidence>
<evidence type="ECO:0000256" key="2">
    <source>
        <dbReference type="ARBA" id="ARBA00001947"/>
    </source>
</evidence>
<protein>
    <recommendedName>
        <fullName evidence="13">Cytosol non-specific dipeptidase</fullName>
        <ecNumber evidence="10">3.4.13.18</ecNumber>
    </recommendedName>
    <alternativeName>
        <fullName evidence="16">Aminoacyl-histidine dipeptidase</fullName>
    </alternativeName>
    <alternativeName>
        <fullName evidence="15">Beta-alanyl-histidine dipeptidase</fullName>
    </alternativeName>
    <alternativeName>
        <fullName evidence="14">Carnosinase</fullName>
    </alternativeName>
    <alternativeName>
        <fullName evidence="11">Peptidase D</fullName>
    </alternativeName>
    <alternativeName>
        <fullName evidence="17">Xaa-His dipeptidase</fullName>
    </alternativeName>
</protein>
<dbReference type="GO" id="GO:0006508">
    <property type="term" value="P:proteolysis"/>
    <property type="evidence" value="ECO:0007669"/>
    <property type="project" value="UniProtKB-KW"/>
</dbReference>
<keyword evidence="5" id="KW-0378">Hydrolase</keyword>
<evidence type="ECO:0000256" key="15">
    <source>
        <dbReference type="ARBA" id="ARBA00076004"/>
    </source>
</evidence>
<keyword evidence="8" id="KW-0170">Cobalt</keyword>
<keyword evidence="3" id="KW-0645">Protease</keyword>
<evidence type="ECO:0000313" key="20">
    <source>
        <dbReference type="Proteomes" id="UP000179266"/>
    </source>
</evidence>
<evidence type="ECO:0000256" key="1">
    <source>
        <dbReference type="ARBA" id="ARBA00001941"/>
    </source>
</evidence>
<comment type="similarity">
    <text evidence="12">Belongs to the peptidase M20C family.</text>
</comment>
<dbReference type="Pfam" id="PF07687">
    <property type="entry name" value="M20_dimer"/>
    <property type="match status" value="1"/>
</dbReference>